<dbReference type="Proteomes" id="UP000293154">
    <property type="component" value="Chromosome"/>
</dbReference>
<dbReference type="AlphaFoldDB" id="A0A411WLQ2"/>
<reference evidence="1 2" key="1">
    <citation type="submission" date="2019-03" db="EMBL/GenBank/DDBJ databases">
        <title>Pragia sp. nov. isolated from the gut tract of Carduelis flavirostris.</title>
        <authorList>
            <person name="Ge Y."/>
        </authorList>
    </citation>
    <scope>NUCLEOTIDE SEQUENCE [LARGE SCALE GENOMIC DNA]</scope>
    <source>
        <strain evidence="1 2">CF-458</strain>
    </source>
</reference>
<gene>
    <name evidence="1" type="ORF">EKN56_12155</name>
</gene>
<dbReference type="EMBL" id="CP034752">
    <property type="protein sequence ID" value="QBH97077.1"/>
    <property type="molecule type" value="Genomic_DNA"/>
</dbReference>
<evidence type="ECO:0000313" key="1">
    <source>
        <dbReference type="EMBL" id="QBH97077.1"/>
    </source>
</evidence>
<dbReference type="OrthoDB" id="981224at2"/>
<dbReference type="RefSeq" id="WP_130592018.1">
    <property type="nucleotide sequence ID" value="NZ_CP034752.1"/>
</dbReference>
<evidence type="ECO:0000313" key="2">
    <source>
        <dbReference type="Proteomes" id="UP000293154"/>
    </source>
</evidence>
<dbReference type="KEGG" id="prag:EKN56_12155"/>
<proteinExistence type="predicted"/>
<keyword evidence="2" id="KW-1185">Reference proteome</keyword>
<sequence length="423" mass="48527">MSGIHLHPHDILDEGVDNIVSRLAKMGDIDHLFVEVNTIFERNPYPVGHLPHNPIHQVVMGTGTLHARLNDYQQGALYQRVDPTILAGQDPLAIIKQQTDGTELKVIPWVNILNGDFAGDLANNQVIDFQGDPVEHWLCPNAPDVIELWRKTFHSLQKTYGYDTYLIDRIRFPDWAGKTVSPRGLLTCFCPHCRKKMQQQNIDINNLIFTINQLVILLKQHEYDVVVDYLLNDPLLKQWQQFRQQSISHFVENLLHDVNQHDGSLKLWLDLWPPAYSWILGQDYTQLTKLSPALKHFPYHKLGGGADVQGLINFLANTPEKQEKAFSAFLRLFNLPYDLSYQQFKQHGFPIAFVKQQNDIVRERSQPGTWIFSGIQMWNIDADGLLEAVKAAKNSACDDLLYYCYGWATDDLFTAIGQQSTKR</sequence>
<protein>
    <recommendedName>
        <fullName evidence="3">DUF4015 domain-containing protein</fullName>
    </recommendedName>
</protein>
<name>A0A411WLQ2_9GAMM</name>
<organism evidence="1 2">
    <name type="scientific">Limnobaculum zhutongyuii</name>
    <dbReference type="NCBI Taxonomy" id="2498113"/>
    <lineage>
        <taxon>Bacteria</taxon>
        <taxon>Pseudomonadati</taxon>
        <taxon>Pseudomonadota</taxon>
        <taxon>Gammaproteobacteria</taxon>
        <taxon>Enterobacterales</taxon>
        <taxon>Budviciaceae</taxon>
        <taxon>Limnobaculum</taxon>
    </lineage>
</organism>
<evidence type="ECO:0008006" key="3">
    <source>
        <dbReference type="Google" id="ProtNLM"/>
    </source>
</evidence>
<dbReference type="Gene3D" id="3.20.20.80">
    <property type="entry name" value="Glycosidases"/>
    <property type="match status" value="1"/>
</dbReference>
<accession>A0A411WLQ2</accession>